<dbReference type="EMBL" id="JAERRK010000030">
    <property type="protein sequence ID" value="MBL1087298.1"/>
    <property type="molecule type" value="Genomic_DNA"/>
</dbReference>
<feature type="region of interest" description="Disordered" evidence="1">
    <location>
        <begin position="31"/>
        <end position="51"/>
    </location>
</feature>
<sequence>MDAPHSLDGYARAEFGIWSIQPDGCTSRQTALARDGKTWRTSDIPDGGGHKIMDRRQAMDEECAATNRRRSCHPVIGYSFIPSAVVDHFRLAHSEVLTGERKETAAGFWQRRTPSPPPTASPWNGS</sequence>
<keyword evidence="3" id="KW-1185">Reference proteome</keyword>
<dbReference type="Proteomes" id="UP000661858">
    <property type="component" value="Unassembled WGS sequence"/>
</dbReference>
<dbReference type="RefSeq" id="WP_201843837.1">
    <property type="nucleotide sequence ID" value="NZ_JAERRK010000030.1"/>
</dbReference>
<proteinExistence type="predicted"/>
<accession>A0A937JTZ1</accession>
<evidence type="ECO:0000313" key="3">
    <source>
        <dbReference type="Proteomes" id="UP000661858"/>
    </source>
</evidence>
<organism evidence="2 3">
    <name type="scientific">Streptomyces actinomycinicus</name>
    <dbReference type="NCBI Taxonomy" id="1695166"/>
    <lineage>
        <taxon>Bacteria</taxon>
        <taxon>Bacillati</taxon>
        <taxon>Actinomycetota</taxon>
        <taxon>Actinomycetes</taxon>
        <taxon>Kitasatosporales</taxon>
        <taxon>Streptomycetaceae</taxon>
        <taxon>Streptomyces</taxon>
    </lineage>
</organism>
<gene>
    <name evidence="2" type="ORF">JK359_36020</name>
</gene>
<comment type="caution">
    <text evidence="2">The sequence shown here is derived from an EMBL/GenBank/DDBJ whole genome shotgun (WGS) entry which is preliminary data.</text>
</comment>
<name>A0A937JTZ1_9ACTN</name>
<feature type="region of interest" description="Disordered" evidence="1">
    <location>
        <begin position="103"/>
        <end position="126"/>
    </location>
</feature>
<evidence type="ECO:0000313" key="2">
    <source>
        <dbReference type="EMBL" id="MBL1087298.1"/>
    </source>
</evidence>
<evidence type="ECO:0000256" key="1">
    <source>
        <dbReference type="SAM" id="MobiDB-lite"/>
    </source>
</evidence>
<reference evidence="2" key="1">
    <citation type="submission" date="2021-01" db="EMBL/GenBank/DDBJ databases">
        <title>WGS of actinomycetes isolated from Thailand.</title>
        <authorList>
            <person name="Thawai C."/>
        </authorList>
    </citation>
    <scope>NUCLEOTIDE SEQUENCE</scope>
    <source>
        <strain evidence="2">RCU-197</strain>
    </source>
</reference>
<dbReference type="AlphaFoldDB" id="A0A937JTZ1"/>
<protein>
    <submittedName>
        <fullName evidence="2">Uncharacterized protein</fullName>
    </submittedName>
</protein>